<keyword evidence="2" id="KW-1133">Transmembrane helix</keyword>
<protein>
    <recommendedName>
        <fullName evidence="5">DUF4834 domain-containing protein</fullName>
    </recommendedName>
</protein>
<dbReference type="Proteomes" id="UP000198510">
    <property type="component" value="Unassembled WGS sequence"/>
</dbReference>
<gene>
    <name evidence="3" type="ORF">SAMN05421823_103195</name>
</gene>
<keyword evidence="4" id="KW-1185">Reference proteome</keyword>
<feature type="region of interest" description="Disordered" evidence="1">
    <location>
        <begin position="33"/>
        <end position="95"/>
    </location>
</feature>
<evidence type="ECO:0000313" key="4">
    <source>
        <dbReference type="Proteomes" id="UP000198510"/>
    </source>
</evidence>
<feature type="compositionally biased region" description="Low complexity" evidence="1">
    <location>
        <begin position="42"/>
        <end position="52"/>
    </location>
</feature>
<dbReference type="Pfam" id="PF16118">
    <property type="entry name" value="DUF4834"/>
    <property type="match status" value="1"/>
</dbReference>
<dbReference type="OrthoDB" id="840298at2"/>
<dbReference type="EMBL" id="FNFO01000003">
    <property type="protein sequence ID" value="SDK65498.1"/>
    <property type="molecule type" value="Genomic_DNA"/>
</dbReference>
<dbReference type="InterPro" id="IPR032272">
    <property type="entry name" value="DUF4834"/>
</dbReference>
<feature type="transmembrane region" description="Helical" evidence="2">
    <location>
        <begin position="6"/>
        <end position="27"/>
    </location>
</feature>
<organism evidence="3 4">
    <name type="scientific">Catalinimonas alkaloidigena</name>
    <dbReference type="NCBI Taxonomy" id="1075417"/>
    <lineage>
        <taxon>Bacteria</taxon>
        <taxon>Pseudomonadati</taxon>
        <taxon>Bacteroidota</taxon>
        <taxon>Cytophagia</taxon>
        <taxon>Cytophagales</taxon>
        <taxon>Catalimonadaceae</taxon>
        <taxon>Catalinimonas</taxon>
    </lineage>
</organism>
<keyword evidence="2" id="KW-0812">Transmembrane</keyword>
<evidence type="ECO:0008006" key="5">
    <source>
        <dbReference type="Google" id="ProtNLM"/>
    </source>
</evidence>
<keyword evidence="2" id="KW-0472">Membrane</keyword>
<dbReference type="STRING" id="1075417.SAMN05421823_103195"/>
<name>A0A1G9DNN2_9BACT</name>
<evidence type="ECO:0000256" key="2">
    <source>
        <dbReference type="SAM" id="Phobius"/>
    </source>
</evidence>
<sequence length="95" mass="11252">MLKTVILFLFFLYMFYVLSGYVVRMVARLTGQRPVDRSQAHTYQRTYTRRGQTPPPPQSRPEGDIRIDYIPDEARQRQKPDSFQGGDYVDYEEVK</sequence>
<evidence type="ECO:0000256" key="1">
    <source>
        <dbReference type="SAM" id="MobiDB-lite"/>
    </source>
</evidence>
<accession>A0A1G9DNN2</accession>
<feature type="compositionally biased region" description="Basic and acidic residues" evidence="1">
    <location>
        <begin position="61"/>
        <end position="80"/>
    </location>
</feature>
<dbReference type="AlphaFoldDB" id="A0A1G9DNN2"/>
<proteinExistence type="predicted"/>
<reference evidence="3 4" key="1">
    <citation type="submission" date="2016-10" db="EMBL/GenBank/DDBJ databases">
        <authorList>
            <person name="de Groot N.N."/>
        </authorList>
    </citation>
    <scope>NUCLEOTIDE SEQUENCE [LARGE SCALE GENOMIC DNA]</scope>
    <source>
        <strain evidence="3 4">DSM 25186</strain>
    </source>
</reference>
<evidence type="ECO:0000313" key="3">
    <source>
        <dbReference type="EMBL" id="SDK65498.1"/>
    </source>
</evidence>
<dbReference type="RefSeq" id="WP_143017186.1">
    <property type="nucleotide sequence ID" value="NZ_FNFO01000003.1"/>
</dbReference>